<organism evidence="6">
    <name type="scientific">marine sediment metagenome</name>
    <dbReference type="NCBI Taxonomy" id="412755"/>
    <lineage>
        <taxon>unclassified sequences</taxon>
        <taxon>metagenomes</taxon>
        <taxon>ecological metagenomes</taxon>
    </lineage>
</organism>
<dbReference type="GO" id="GO:0009636">
    <property type="term" value="P:response to toxic substance"/>
    <property type="evidence" value="ECO:0007669"/>
    <property type="project" value="InterPro"/>
</dbReference>
<protein>
    <submittedName>
        <fullName evidence="6">Uncharacterized protein</fullName>
    </submittedName>
</protein>
<dbReference type="AlphaFoldDB" id="A0A0F9TZS2"/>
<keyword evidence="2" id="KW-0732">Signal</keyword>
<dbReference type="Pfam" id="PF08085">
    <property type="entry name" value="Entericidin"/>
    <property type="match status" value="1"/>
</dbReference>
<dbReference type="EMBL" id="LAZR01000167">
    <property type="protein sequence ID" value="KKN84779.1"/>
    <property type="molecule type" value="Genomic_DNA"/>
</dbReference>
<accession>A0A0F9TZS2</accession>
<comment type="caution">
    <text evidence="6">The sequence shown here is derived from an EMBL/GenBank/DDBJ whole genome shotgun (WGS) entry which is preliminary data.</text>
</comment>
<dbReference type="InterPro" id="IPR012556">
    <property type="entry name" value="Entericidin"/>
</dbReference>
<evidence type="ECO:0000313" key="6">
    <source>
        <dbReference type="EMBL" id="KKN84779.1"/>
    </source>
</evidence>
<evidence type="ECO:0000256" key="2">
    <source>
        <dbReference type="ARBA" id="ARBA00022729"/>
    </source>
</evidence>
<evidence type="ECO:0000256" key="3">
    <source>
        <dbReference type="ARBA" id="ARBA00023136"/>
    </source>
</evidence>
<evidence type="ECO:0000256" key="4">
    <source>
        <dbReference type="ARBA" id="ARBA00023139"/>
    </source>
</evidence>
<keyword evidence="5" id="KW-0449">Lipoprotein</keyword>
<evidence type="ECO:0000256" key="5">
    <source>
        <dbReference type="ARBA" id="ARBA00023288"/>
    </source>
</evidence>
<gene>
    <name evidence="6" type="ORF">LCGC14_0285920</name>
</gene>
<reference evidence="6" key="1">
    <citation type="journal article" date="2015" name="Nature">
        <title>Complex archaea that bridge the gap between prokaryotes and eukaryotes.</title>
        <authorList>
            <person name="Spang A."/>
            <person name="Saw J.H."/>
            <person name="Jorgensen S.L."/>
            <person name="Zaremba-Niedzwiedzka K."/>
            <person name="Martijn J."/>
            <person name="Lind A.E."/>
            <person name="van Eijk R."/>
            <person name="Schleper C."/>
            <person name="Guy L."/>
            <person name="Ettema T.J."/>
        </authorList>
    </citation>
    <scope>NUCLEOTIDE SEQUENCE</scope>
</reference>
<keyword evidence="4" id="KW-0564">Palmitate</keyword>
<name>A0A0F9TZS2_9ZZZZ</name>
<proteinExistence type="predicted"/>
<keyword evidence="1" id="KW-1003">Cell membrane</keyword>
<evidence type="ECO:0000256" key="1">
    <source>
        <dbReference type="ARBA" id="ARBA00022475"/>
    </source>
</evidence>
<dbReference type="GO" id="GO:0016020">
    <property type="term" value="C:membrane"/>
    <property type="evidence" value="ECO:0007669"/>
    <property type="project" value="InterPro"/>
</dbReference>
<sequence>MSLAIKSLLLSMTLMFGLIGCNTMEGAGEDLESGGEAIQEEARD</sequence>
<dbReference type="PROSITE" id="PS51257">
    <property type="entry name" value="PROKAR_LIPOPROTEIN"/>
    <property type="match status" value="1"/>
</dbReference>
<keyword evidence="3" id="KW-0472">Membrane</keyword>